<evidence type="ECO:0000313" key="3">
    <source>
        <dbReference type="Proteomes" id="UP001498398"/>
    </source>
</evidence>
<name>A0ABR1JJG8_9AGAR</name>
<feature type="region of interest" description="Disordered" evidence="1">
    <location>
        <begin position="1"/>
        <end position="64"/>
    </location>
</feature>
<evidence type="ECO:0000313" key="2">
    <source>
        <dbReference type="EMBL" id="KAK7462272.1"/>
    </source>
</evidence>
<keyword evidence="3" id="KW-1185">Reference proteome</keyword>
<accession>A0ABR1JJG8</accession>
<protein>
    <submittedName>
        <fullName evidence="2">Uncharacterized protein</fullName>
    </submittedName>
</protein>
<evidence type="ECO:0000256" key="1">
    <source>
        <dbReference type="SAM" id="MobiDB-lite"/>
    </source>
</evidence>
<feature type="compositionally biased region" description="Low complexity" evidence="1">
    <location>
        <begin position="1"/>
        <end position="25"/>
    </location>
</feature>
<feature type="compositionally biased region" description="Polar residues" evidence="1">
    <location>
        <begin position="26"/>
        <end position="48"/>
    </location>
</feature>
<dbReference type="EMBL" id="JBANRG010000011">
    <property type="protein sequence ID" value="KAK7462272.1"/>
    <property type="molecule type" value="Genomic_DNA"/>
</dbReference>
<proteinExistence type="predicted"/>
<sequence>MINAETSASRPSPSTSSDSTAPSERQSGIPNNHLENAQGQSQQQSNTRVPWPQISPDRETDSSLHTLLSILSEEKHLSEESAQDLHRFGMANDEDRNIILMCALLQCKDHLKACMEYLRVISESSNENIQ</sequence>
<gene>
    <name evidence="2" type="ORF">VKT23_007873</name>
</gene>
<comment type="caution">
    <text evidence="2">The sequence shown here is derived from an EMBL/GenBank/DDBJ whole genome shotgun (WGS) entry which is preliminary data.</text>
</comment>
<organism evidence="2 3">
    <name type="scientific">Marasmiellus scandens</name>
    <dbReference type="NCBI Taxonomy" id="2682957"/>
    <lineage>
        <taxon>Eukaryota</taxon>
        <taxon>Fungi</taxon>
        <taxon>Dikarya</taxon>
        <taxon>Basidiomycota</taxon>
        <taxon>Agaricomycotina</taxon>
        <taxon>Agaricomycetes</taxon>
        <taxon>Agaricomycetidae</taxon>
        <taxon>Agaricales</taxon>
        <taxon>Marasmiineae</taxon>
        <taxon>Omphalotaceae</taxon>
        <taxon>Marasmiellus</taxon>
    </lineage>
</organism>
<reference evidence="2 3" key="1">
    <citation type="submission" date="2024-01" db="EMBL/GenBank/DDBJ databases">
        <title>A draft genome for the cacao thread blight pathogen Marasmiellus scandens.</title>
        <authorList>
            <person name="Baruah I.K."/>
            <person name="Leung J."/>
            <person name="Bukari Y."/>
            <person name="Amoako-Attah I."/>
            <person name="Meinhardt L.W."/>
            <person name="Bailey B.A."/>
            <person name="Cohen S.P."/>
        </authorList>
    </citation>
    <scope>NUCLEOTIDE SEQUENCE [LARGE SCALE GENOMIC DNA]</scope>
    <source>
        <strain evidence="2 3">GH-19</strain>
    </source>
</reference>
<dbReference type="Proteomes" id="UP001498398">
    <property type="component" value="Unassembled WGS sequence"/>
</dbReference>